<comment type="caution">
    <text evidence="1">The sequence shown here is derived from an EMBL/GenBank/DDBJ whole genome shotgun (WGS) entry which is preliminary data.</text>
</comment>
<dbReference type="RefSeq" id="WP_279359735.1">
    <property type="nucleotide sequence ID" value="NZ_JAMWDY010000003.1"/>
</dbReference>
<proteinExistence type="predicted"/>
<keyword evidence="2" id="KW-1185">Reference proteome</keyword>
<dbReference type="EMBL" id="JAMWFV010000004">
    <property type="protein sequence ID" value="MDG6145000.1"/>
    <property type="molecule type" value="Genomic_DNA"/>
</dbReference>
<evidence type="ECO:0000313" key="1">
    <source>
        <dbReference type="EMBL" id="MDG6145000.1"/>
    </source>
</evidence>
<reference evidence="1" key="1">
    <citation type="submission" date="2022-06" db="EMBL/GenBank/DDBJ databases">
        <title>Lactococcus from bovine mastitis in China.</title>
        <authorList>
            <person name="Lin Y."/>
            <person name="Han B."/>
        </authorList>
    </citation>
    <scope>NUCLEOTIDE SEQUENCE</scope>
    <source>
        <strain evidence="1">Ningxia-I-26</strain>
    </source>
</reference>
<protein>
    <submittedName>
        <fullName evidence="1">Uncharacterized protein</fullName>
    </submittedName>
</protein>
<organism evidence="1 2">
    <name type="scientific">Lactococcus formosensis</name>
    <dbReference type="NCBI Taxonomy" id="1281486"/>
    <lineage>
        <taxon>Bacteria</taxon>
        <taxon>Bacillati</taxon>
        <taxon>Bacillota</taxon>
        <taxon>Bacilli</taxon>
        <taxon>Lactobacillales</taxon>
        <taxon>Streptococcaceae</taxon>
        <taxon>Lactococcus</taxon>
    </lineage>
</organism>
<sequence>MKIVIIGGSHAGIACAKRAREEYPESEIIIYERKAEVSFISQSIP</sequence>
<evidence type="ECO:0000313" key="2">
    <source>
        <dbReference type="Proteomes" id="UP001153199"/>
    </source>
</evidence>
<name>A0A9X4SIW7_9LACT</name>
<dbReference type="InterPro" id="IPR036188">
    <property type="entry name" value="FAD/NAD-bd_sf"/>
</dbReference>
<dbReference type="PROSITE" id="PS51257">
    <property type="entry name" value="PROKAR_LIPOPROTEIN"/>
    <property type="match status" value="1"/>
</dbReference>
<dbReference type="Gene3D" id="3.50.50.60">
    <property type="entry name" value="FAD/NAD(P)-binding domain"/>
    <property type="match status" value="1"/>
</dbReference>
<gene>
    <name evidence="1" type="ORF">NF717_04935</name>
</gene>
<dbReference type="Proteomes" id="UP001153199">
    <property type="component" value="Unassembled WGS sequence"/>
</dbReference>
<dbReference type="SUPFAM" id="SSF51905">
    <property type="entry name" value="FAD/NAD(P)-binding domain"/>
    <property type="match status" value="1"/>
</dbReference>
<dbReference type="AlphaFoldDB" id="A0A9X4SIW7"/>
<accession>A0A9X4SIW7</accession>